<dbReference type="PANTHER" id="PTHR32322">
    <property type="entry name" value="INNER MEMBRANE TRANSPORTER"/>
    <property type="match status" value="1"/>
</dbReference>
<keyword evidence="4 5" id="KW-0472">Membrane</keyword>
<dbReference type="Pfam" id="PF00892">
    <property type="entry name" value="EamA"/>
    <property type="match status" value="2"/>
</dbReference>
<evidence type="ECO:0000256" key="3">
    <source>
        <dbReference type="ARBA" id="ARBA00022989"/>
    </source>
</evidence>
<accession>A0A381NLR0</accession>
<evidence type="ECO:0000256" key="4">
    <source>
        <dbReference type="ARBA" id="ARBA00023136"/>
    </source>
</evidence>
<feature type="transmembrane region" description="Helical" evidence="5">
    <location>
        <begin position="36"/>
        <end position="55"/>
    </location>
</feature>
<sequence length="290" mass="30472">MQDRAARGRAAAIAAVGFMALGPSIVKKVAMDEMAFVVWRLAIAALLYGIVVIASGKRLSLDDVRRSVVGGLLFGINLVVFIFAMRRTSATNAVVIASLQPVVLLAVAGPMFGERPDRAIYGWSVVAFGGVVLAMYASDASGVATRQGDLLALIMMLLFSAYYVASKRARRTVDSANYQLALTVVAAVAVLPFALVIEGGLALPIGGDWVLVVAMAVLPGTGHLLTNYAHGHTSLTMMSLINLLFTAVAPLYAWWLVGERIGGLQAVGMGVVMAALAFVVTRPVKVVGRA</sequence>
<dbReference type="EMBL" id="UINC01000446">
    <property type="protein sequence ID" value="SUZ55542.1"/>
    <property type="molecule type" value="Genomic_DNA"/>
</dbReference>
<dbReference type="PANTHER" id="PTHR32322:SF2">
    <property type="entry name" value="EAMA DOMAIN-CONTAINING PROTEIN"/>
    <property type="match status" value="1"/>
</dbReference>
<dbReference type="InterPro" id="IPR050638">
    <property type="entry name" value="AA-Vitamin_Transporters"/>
</dbReference>
<dbReference type="GO" id="GO:0016020">
    <property type="term" value="C:membrane"/>
    <property type="evidence" value="ECO:0007669"/>
    <property type="project" value="UniProtKB-SubCell"/>
</dbReference>
<feature type="transmembrane region" description="Helical" evidence="5">
    <location>
        <begin position="235"/>
        <end position="255"/>
    </location>
</feature>
<keyword evidence="3 5" id="KW-1133">Transmembrane helix</keyword>
<evidence type="ECO:0000256" key="1">
    <source>
        <dbReference type="ARBA" id="ARBA00004141"/>
    </source>
</evidence>
<evidence type="ECO:0000259" key="6">
    <source>
        <dbReference type="Pfam" id="PF00892"/>
    </source>
</evidence>
<comment type="subcellular location">
    <subcellularLocation>
        <location evidence="1">Membrane</location>
        <topology evidence="1">Multi-pass membrane protein</topology>
    </subcellularLocation>
</comment>
<feature type="transmembrane region" description="Helical" evidence="5">
    <location>
        <begin position="67"/>
        <end position="84"/>
    </location>
</feature>
<evidence type="ECO:0000256" key="2">
    <source>
        <dbReference type="ARBA" id="ARBA00022692"/>
    </source>
</evidence>
<evidence type="ECO:0000256" key="5">
    <source>
        <dbReference type="SAM" id="Phobius"/>
    </source>
</evidence>
<feature type="transmembrane region" description="Helical" evidence="5">
    <location>
        <begin position="261"/>
        <end position="280"/>
    </location>
</feature>
<feature type="domain" description="EamA" evidence="6">
    <location>
        <begin position="10"/>
        <end position="135"/>
    </location>
</feature>
<feature type="domain" description="EamA" evidence="6">
    <location>
        <begin position="148"/>
        <end position="280"/>
    </location>
</feature>
<dbReference type="InterPro" id="IPR037185">
    <property type="entry name" value="EmrE-like"/>
</dbReference>
<gene>
    <name evidence="7" type="ORF">METZ01_LOCUS8396</name>
</gene>
<feature type="transmembrane region" description="Helical" evidence="5">
    <location>
        <begin position="120"/>
        <end position="138"/>
    </location>
</feature>
<feature type="transmembrane region" description="Helical" evidence="5">
    <location>
        <begin position="209"/>
        <end position="228"/>
    </location>
</feature>
<protein>
    <recommendedName>
        <fullName evidence="6">EamA domain-containing protein</fullName>
    </recommendedName>
</protein>
<dbReference type="AlphaFoldDB" id="A0A381NLR0"/>
<dbReference type="InterPro" id="IPR000620">
    <property type="entry name" value="EamA_dom"/>
</dbReference>
<dbReference type="SUPFAM" id="SSF103481">
    <property type="entry name" value="Multidrug resistance efflux transporter EmrE"/>
    <property type="match status" value="2"/>
</dbReference>
<keyword evidence="2 5" id="KW-0812">Transmembrane</keyword>
<proteinExistence type="predicted"/>
<evidence type="ECO:0000313" key="7">
    <source>
        <dbReference type="EMBL" id="SUZ55542.1"/>
    </source>
</evidence>
<reference evidence="7" key="1">
    <citation type="submission" date="2018-05" db="EMBL/GenBank/DDBJ databases">
        <authorList>
            <person name="Lanie J.A."/>
            <person name="Ng W.-L."/>
            <person name="Kazmierczak K.M."/>
            <person name="Andrzejewski T.M."/>
            <person name="Davidsen T.M."/>
            <person name="Wayne K.J."/>
            <person name="Tettelin H."/>
            <person name="Glass J.I."/>
            <person name="Rusch D."/>
            <person name="Podicherti R."/>
            <person name="Tsui H.-C.T."/>
            <person name="Winkler M.E."/>
        </authorList>
    </citation>
    <scope>NUCLEOTIDE SEQUENCE</scope>
</reference>
<feature type="transmembrane region" description="Helical" evidence="5">
    <location>
        <begin position="178"/>
        <end position="197"/>
    </location>
</feature>
<feature type="transmembrane region" description="Helical" evidence="5">
    <location>
        <begin position="90"/>
        <end position="108"/>
    </location>
</feature>
<organism evidence="7">
    <name type="scientific">marine metagenome</name>
    <dbReference type="NCBI Taxonomy" id="408172"/>
    <lineage>
        <taxon>unclassified sequences</taxon>
        <taxon>metagenomes</taxon>
        <taxon>ecological metagenomes</taxon>
    </lineage>
</organism>
<feature type="transmembrane region" description="Helical" evidence="5">
    <location>
        <begin position="150"/>
        <end position="166"/>
    </location>
</feature>
<name>A0A381NLR0_9ZZZZ</name>